<accession>A0ABR2Z7L7</accession>
<dbReference type="EMBL" id="JBBXMP010000464">
    <property type="protein sequence ID" value="KAL0057677.1"/>
    <property type="molecule type" value="Genomic_DNA"/>
</dbReference>
<name>A0ABR2Z7L7_9AGAR</name>
<protein>
    <submittedName>
        <fullName evidence="2">Uncharacterized protein</fullName>
    </submittedName>
</protein>
<keyword evidence="3" id="KW-1185">Reference proteome</keyword>
<reference evidence="2 3" key="1">
    <citation type="submission" date="2024-05" db="EMBL/GenBank/DDBJ databases">
        <title>A draft genome resource for the thread blight pathogen Marasmius tenuissimus strain MS-2.</title>
        <authorList>
            <person name="Yulfo-Soto G.E."/>
            <person name="Baruah I.K."/>
            <person name="Amoako-Attah I."/>
            <person name="Bukari Y."/>
            <person name="Meinhardt L.W."/>
            <person name="Bailey B.A."/>
            <person name="Cohen S.P."/>
        </authorList>
    </citation>
    <scope>NUCLEOTIDE SEQUENCE [LARGE SCALE GENOMIC DNA]</scope>
    <source>
        <strain evidence="2 3">MS-2</strain>
    </source>
</reference>
<feature type="compositionally biased region" description="Basic and acidic residues" evidence="1">
    <location>
        <begin position="531"/>
        <end position="553"/>
    </location>
</feature>
<proteinExistence type="predicted"/>
<feature type="region of interest" description="Disordered" evidence="1">
    <location>
        <begin position="516"/>
        <end position="562"/>
    </location>
</feature>
<comment type="caution">
    <text evidence="2">The sequence shown here is derived from an EMBL/GenBank/DDBJ whole genome shotgun (WGS) entry which is preliminary data.</text>
</comment>
<organism evidence="2 3">
    <name type="scientific">Marasmius tenuissimus</name>
    <dbReference type="NCBI Taxonomy" id="585030"/>
    <lineage>
        <taxon>Eukaryota</taxon>
        <taxon>Fungi</taxon>
        <taxon>Dikarya</taxon>
        <taxon>Basidiomycota</taxon>
        <taxon>Agaricomycotina</taxon>
        <taxon>Agaricomycetes</taxon>
        <taxon>Agaricomycetidae</taxon>
        <taxon>Agaricales</taxon>
        <taxon>Marasmiineae</taxon>
        <taxon>Marasmiaceae</taxon>
        <taxon>Marasmius</taxon>
    </lineage>
</organism>
<evidence type="ECO:0000313" key="3">
    <source>
        <dbReference type="Proteomes" id="UP001437256"/>
    </source>
</evidence>
<evidence type="ECO:0000313" key="2">
    <source>
        <dbReference type="EMBL" id="KAL0057677.1"/>
    </source>
</evidence>
<sequence length="562" mass="65181">MDKGEGYHLADWIIYHVFLNYPGLRWLFGSYDLWCIWIKNFLKRLEKNGEFFKDEELLKLLESVVGVIPQGHIDGHGDDCKKYHYVYTKYVAMTIGELVETPWAVEKLTVEGTEARGQKPGICFSQMIIPHEVLTLGFEPAVIAEWRAFRVAQKIPSFNGRISEQMTEGKTRVASRERMDGVTDLLVTGINLDSKRHKLVYLALLKNPPKNKLKKLNTARERLLKEARSFSELLASYFPLLVPLLQSQAKEVDTGRPELSELPLPSTLSEKERDTCGLKMAGEIERSLREGQAHDYLEEVCVRILMHNHIIVVKKVYATGQHHQTRARGLLRTQMNGAQGAMRLYNYNRQCLVALGMDVNNPVLRELKDTELWCKIISKARHLGSSKDPDPWYWSIGTQCRSDGDQEKWKLEMHLVKWFRDQAAIDWWTEEKEILEVEYQRVVIAHGKMEDVWTAMGDEYGALSTTMKLTDTLTIRHQNILHGFQAYAHKQGRVYGRLKADVIEQWGLKVKVKSSRKRKWHVDEDDEDDKEGDHAEEYDGKKEWEDLDDWNHLDEEESDVKD</sequence>
<evidence type="ECO:0000256" key="1">
    <source>
        <dbReference type="SAM" id="MobiDB-lite"/>
    </source>
</evidence>
<dbReference type="Pfam" id="PF18758">
    <property type="entry name" value="KDZ"/>
    <property type="match status" value="1"/>
</dbReference>
<gene>
    <name evidence="2" type="ORF">AAF712_015673</name>
</gene>
<dbReference type="InterPro" id="IPR040521">
    <property type="entry name" value="KDZ"/>
</dbReference>
<dbReference type="Proteomes" id="UP001437256">
    <property type="component" value="Unassembled WGS sequence"/>
</dbReference>